<dbReference type="RefSeq" id="WP_157026548.1">
    <property type="nucleotide sequence ID" value="NZ_WQMS01000007.1"/>
</dbReference>
<feature type="domain" description="OLD protein-like TOPRIM" evidence="3">
    <location>
        <begin position="553"/>
        <end position="619"/>
    </location>
</feature>
<organism evidence="4 5">
    <name type="scientific">Sphingomonas horti</name>
    <dbReference type="NCBI Taxonomy" id="2682842"/>
    <lineage>
        <taxon>Bacteria</taxon>
        <taxon>Pseudomonadati</taxon>
        <taxon>Pseudomonadota</taxon>
        <taxon>Alphaproteobacteria</taxon>
        <taxon>Sphingomonadales</taxon>
        <taxon>Sphingomonadaceae</taxon>
        <taxon>Sphingomonas</taxon>
    </lineage>
</organism>
<dbReference type="InterPro" id="IPR034139">
    <property type="entry name" value="TOPRIM_OLD"/>
</dbReference>
<sequence>MHIKHIEISNFRKLRAVRIDLAEEKTVFVGANNSGKTSAMVALRKFLVDTGDFSLNDFTLPHWRKLDDRAVAWEEAYLDGQPLPEIAWDDLMPSLDVWLHVEATELRYVKKFLPTIEWAGGLLGVRLRYEPKEPETLRRDYLACRKEAIDTLLKAKLADSPPIGSGAEAPLTVAQGAAQAAPAGDELGVLAAPAPSGGGKRPAVEVPLWPQTITEYLQRRMRGAFGIKAYLLDPDLLTVPTNGEAHPQALDPLNLALESDPLRQLIRVDEIGAQRGLGFTKARTEDEDRPEPSGRRLSSQLRTYYSNHLDPFDKPEPKDFEALRSLEEARLAFEERLEDCFTAALAELQALNYPGVTDPRLKLSSVIRPIEGLNHASAVQYEVPTTGADAKSAHRLPEESNGLGYQNLVSMVFGLMSFRDRWMRVGKAGAAVRDEDSFIAPLHLVLVEEPEAHLHAQVQQVFIKEAYNVLRRHDRLGEARTHRTQLVVSTHSSHIAHACEFECLRYFRRRPADAATGAVPLASVINLSSVFGAGDATARFVTRYLKATHCDLFFADGAILLEGPAERILAPHFVQTRAAYDHLRRCYVSWLEVGGSHAHRLRPLLHALALPTLIVTDLDAKDPKSQAAAPPQRGVGLLARNETLKTWVPKEEKLDVLLDAKFEDKVHTDDTGYAVRVAYQQPCQVSLKSGTLAEALANTFEDALVYENLGIFERLEGTGLIAKFRDAIAAAADLPALAADVQKFLVKGKAEFALNLLYATYKKTVDGTQTEADVIDDLVVPAYIHEGLMWLSGELKQRELELPAAAAA</sequence>
<dbReference type="InterPro" id="IPR041685">
    <property type="entry name" value="AAA_GajA/Old/RecF-like"/>
</dbReference>
<dbReference type="PANTHER" id="PTHR43581:SF2">
    <property type="entry name" value="EXCINUCLEASE ATPASE SUBUNIT"/>
    <property type="match status" value="1"/>
</dbReference>
<evidence type="ECO:0000256" key="1">
    <source>
        <dbReference type="SAM" id="MobiDB-lite"/>
    </source>
</evidence>
<reference evidence="4 5" key="1">
    <citation type="submission" date="2019-12" db="EMBL/GenBank/DDBJ databases">
        <authorList>
            <person name="Huq M.A."/>
        </authorList>
    </citation>
    <scope>NUCLEOTIDE SEQUENCE [LARGE SCALE GENOMIC DNA]</scope>
    <source>
        <strain evidence="4 5">MAH-20</strain>
    </source>
</reference>
<accession>A0A6I4J0B4</accession>
<dbReference type="Pfam" id="PF13175">
    <property type="entry name" value="AAA_15"/>
    <property type="match status" value="2"/>
</dbReference>
<dbReference type="PANTHER" id="PTHR43581">
    <property type="entry name" value="ATP/GTP PHOSPHATASE"/>
    <property type="match status" value="1"/>
</dbReference>
<dbReference type="Pfam" id="PF20469">
    <property type="entry name" value="OLD-like_TOPRIM"/>
    <property type="match status" value="1"/>
</dbReference>
<evidence type="ECO:0000259" key="3">
    <source>
        <dbReference type="Pfam" id="PF20469"/>
    </source>
</evidence>
<feature type="compositionally biased region" description="Basic and acidic residues" evidence="1">
    <location>
        <begin position="282"/>
        <end position="294"/>
    </location>
</feature>
<dbReference type="CDD" id="cd01026">
    <property type="entry name" value="TOPRIM_OLD"/>
    <property type="match status" value="1"/>
</dbReference>
<evidence type="ECO:0000259" key="2">
    <source>
        <dbReference type="Pfam" id="PF13175"/>
    </source>
</evidence>
<proteinExistence type="predicted"/>
<dbReference type="EMBL" id="WQMS01000007">
    <property type="protein sequence ID" value="MVO77568.1"/>
    <property type="molecule type" value="Genomic_DNA"/>
</dbReference>
<feature type="domain" description="Endonuclease GajA/Old nuclease/RecF-like AAA" evidence="2">
    <location>
        <begin position="294"/>
        <end position="496"/>
    </location>
</feature>
<gene>
    <name evidence="4" type="ORF">GON01_06425</name>
</gene>
<dbReference type="Gene3D" id="3.40.50.300">
    <property type="entry name" value="P-loop containing nucleotide triphosphate hydrolases"/>
    <property type="match status" value="1"/>
</dbReference>
<name>A0A6I4J0B4_9SPHN</name>
<evidence type="ECO:0000313" key="5">
    <source>
        <dbReference type="Proteomes" id="UP000441389"/>
    </source>
</evidence>
<keyword evidence="5" id="KW-1185">Reference proteome</keyword>
<comment type="caution">
    <text evidence="4">The sequence shown here is derived from an EMBL/GenBank/DDBJ whole genome shotgun (WGS) entry which is preliminary data.</text>
</comment>
<feature type="region of interest" description="Disordered" evidence="1">
    <location>
        <begin position="279"/>
        <end position="300"/>
    </location>
</feature>
<evidence type="ECO:0000313" key="4">
    <source>
        <dbReference type="EMBL" id="MVO77568.1"/>
    </source>
</evidence>
<protein>
    <submittedName>
        <fullName evidence="4">AAA family ATPase</fullName>
    </submittedName>
</protein>
<dbReference type="Proteomes" id="UP000441389">
    <property type="component" value="Unassembled WGS sequence"/>
</dbReference>
<feature type="domain" description="Endonuclease GajA/Old nuclease/RecF-like AAA" evidence="2">
    <location>
        <begin position="1"/>
        <end position="54"/>
    </location>
</feature>
<dbReference type="InterPro" id="IPR051396">
    <property type="entry name" value="Bact_Antivir_Def_Nuclease"/>
</dbReference>
<dbReference type="SUPFAM" id="SSF52540">
    <property type="entry name" value="P-loop containing nucleoside triphosphate hydrolases"/>
    <property type="match status" value="1"/>
</dbReference>
<dbReference type="InterPro" id="IPR027417">
    <property type="entry name" value="P-loop_NTPase"/>
</dbReference>
<dbReference type="AlphaFoldDB" id="A0A6I4J0B4"/>